<accession>A0ABR1TB08</accession>
<protein>
    <submittedName>
        <fullName evidence="2">Tol protein</fullName>
    </submittedName>
</protein>
<name>A0ABR1TB08_9PEZI</name>
<evidence type="ECO:0000259" key="1">
    <source>
        <dbReference type="Pfam" id="PF06985"/>
    </source>
</evidence>
<dbReference type="InterPro" id="IPR010730">
    <property type="entry name" value="HET"/>
</dbReference>
<dbReference type="Proteomes" id="UP001480595">
    <property type="component" value="Unassembled WGS sequence"/>
</dbReference>
<dbReference type="PANTHER" id="PTHR24148">
    <property type="entry name" value="ANKYRIN REPEAT DOMAIN-CONTAINING PROTEIN 39 HOMOLOG-RELATED"/>
    <property type="match status" value="1"/>
</dbReference>
<sequence>MEFISTPFPGRGLPTKLYDLSSSTIVEGRSLDKKTRYNCLSYVWSQWSDSQLKDQLGKMAADSQERYMWVDRWCVDQASDEDKAREIPKMQKYYAQCETVHSLLPDVSATVDQEGGGSLKTALEKAVSFGQQMMEAEWCTRLWTLQESVLSAKTILWTRSQQLEQLQLTYWMHVAELAVQDGLPSDWKTRENWAEDVALPTVTVYRKNAMELRQISREQRILINKRWPNPGSLLCLSEAWRMAGPRWCSNPEDLVYGVLALMRLGHLAKPRPGSGFRGALRLAAQTGLVYAGLLRHAAASDDEGASSWVPALRSKTVRGTKQWALATDGVLSTAGSVPLYGAFNQPARESRPLEIDDRGASTAADCVKGRVKLIGQKYFVEVERRLVNSRLEIVRAVDAACEKVGASWWDTLVIYNKGMSHGTILFGKITGKQSFRRVYACTVKLSRVADAGNMADYIDKPAYLVVESYN</sequence>
<gene>
    <name evidence="2" type="ORF">PG994_012638</name>
</gene>
<comment type="caution">
    <text evidence="2">The sequence shown here is derived from an EMBL/GenBank/DDBJ whole genome shotgun (WGS) entry which is preliminary data.</text>
</comment>
<dbReference type="EMBL" id="JAQQWL010000012">
    <property type="protein sequence ID" value="KAK8043800.1"/>
    <property type="molecule type" value="Genomic_DNA"/>
</dbReference>
<feature type="domain" description="Heterokaryon incompatibility" evidence="1">
    <location>
        <begin position="51"/>
        <end position="147"/>
    </location>
</feature>
<keyword evidence="3" id="KW-1185">Reference proteome</keyword>
<evidence type="ECO:0000313" key="3">
    <source>
        <dbReference type="Proteomes" id="UP001480595"/>
    </source>
</evidence>
<dbReference type="GeneID" id="92097110"/>
<dbReference type="Pfam" id="PF06985">
    <property type="entry name" value="HET"/>
    <property type="match status" value="1"/>
</dbReference>
<proteinExistence type="predicted"/>
<reference evidence="2 3" key="1">
    <citation type="submission" date="2023-01" db="EMBL/GenBank/DDBJ databases">
        <title>Analysis of 21 Apiospora genomes using comparative genomics revels a genus with tremendous synthesis potential of carbohydrate active enzymes and secondary metabolites.</title>
        <authorList>
            <person name="Sorensen T."/>
        </authorList>
    </citation>
    <scope>NUCLEOTIDE SEQUENCE [LARGE SCALE GENOMIC DNA]</scope>
    <source>
        <strain evidence="2 3">CBS 135458</strain>
    </source>
</reference>
<dbReference type="RefSeq" id="XP_066710195.1">
    <property type="nucleotide sequence ID" value="XM_066864047.1"/>
</dbReference>
<evidence type="ECO:0000313" key="2">
    <source>
        <dbReference type="EMBL" id="KAK8043800.1"/>
    </source>
</evidence>
<organism evidence="2 3">
    <name type="scientific">Apiospora phragmitis</name>
    <dbReference type="NCBI Taxonomy" id="2905665"/>
    <lineage>
        <taxon>Eukaryota</taxon>
        <taxon>Fungi</taxon>
        <taxon>Dikarya</taxon>
        <taxon>Ascomycota</taxon>
        <taxon>Pezizomycotina</taxon>
        <taxon>Sordariomycetes</taxon>
        <taxon>Xylariomycetidae</taxon>
        <taxon>Amphisphaeriales</taxon>
        <taxon>Apiosporaceae</taxon>
        <taxon>Apiospora</taxon>
    </lineage>
</organism>
<dbReference type="InterPro" id="IPR052895">
    <property type="entry name" value="HetReg/Transcr_Mod"/>
</dbReference>
<dbReference type="PANTHER" id="PTHR24148:SF64">
    <property type="entry name" value="HETEROKARYON INCOMPATIBILITY DOMAIN-CONTAINING PROTEIN"/>
    <property type="match status" value="1"/>
</dbReference>